<organism evidence="2 3">
    <name type="scientific">Trichonephila inaurata madagascariensis</name>
    <dbReference type="NCBI Taxonomy" id="2747483"/>
    <lineage>
        <taxon>Eukaryota</taxon>
        <taxon>Metazoa</taxon>
        <taxon>Ecdysozoa</taxon>
        <taxon>Arthropoda</taxon>
        <taxon>Chelicerata</taxon>
        <taxon>Arachnida</taxon>
        <taxon>Araneae</taxon>
        <taxon>Araneomorphae</taxon>
        <taxon>Entelegynae</taxon>
        <taxon>Araneoidea</taxon>
        <taxon>Nephilidae</taxon>
        <taxon>Trichonephila</taxon>
        <taxon>Trichonephila inaurata</taxon>
    </lineage>
</organism>
<dbReference type="EMBL" id="BMAV01012601">
    <property type="protein sequence ID" value="GFY59434.1"/>
    <property type="molecule type" value="Genomic_DNA"/>
</dbReference>
<keyword evidence="3" id="KW-1185">Reference proteome</keyword>
<dbReference type="InterPro" id="IPR050863">
    <property type="entry name" value="CenT-Element_Derived"/>
</dbReference>
<dbReference type="InterPro" id="IPR004875">
    <property type="entry name" value="DDE_SF_endonuclease_dom"/>
</dbReference>
<sequence length="89" mass="10250">MFAVKRYCKIKKLESRAPLLIDNAPSHPTNLSDLITCIPVEVVFLPPNTTALIQSMDQGIISNFKAYYLRQTFRQMFEKTDGEEKQSIR</sequence>
<dbReference type="AlphaFoldDB" id="A0A8X7CC33"/>
<dbReference type="Pfam" id="PF03184">
    <property type="entry name" value="DDE_1"/>
    <property type="match status" value="1"/>
</dbReference>
<dbReference type="OrthoDB" id="6428588at2759"/>
<dbReference type="Proteomes" id="UP000886998">
    <property type="component" value="Unassembled WGS sequence"/>
</dbReference>
<protein>
    <submittedName>
        <fullName evidence="2">HTH CENPB-type domain-containing protein</fullName>
    </submittedName>
</protein>
<dbReference type="GO" id="GO:0005634">
    <property type="term" value="C:nucleus"/>
    <property type="evidence" value="ECO:0007669"/>
    <property type="project" value="TreeGrafter"/>
</dbReference>
<gene>
    <name evidence="2" type="primary">UY3_03784</name>
    <name evidence="2" type="ORF">TNIN_318841</name>
</gene>
<feature type="domain" description="DDE-1" evidence="1">
    <location>
        <begin position="11"/>
        <end position="85"/>
    </location>
</feature>
<dbReference type="PANTHER" id="PTHR19303:SF26">
    <property type="entry name" value="TIGGER TRANSPOSABLE ELEMENT-DERIVED PROTEIN 1"/>
    <property type="match status" value="1"/>
</dbReference>
<reference evidence="2" key="1">
    <citation type="submission" date="2020-08" db="EMBL/GenBank/DDBJ databases">
        <title>Multicomponent nature underlies the extraordinary mechanical properties of spider dragline silk.</title>
        <authorList>
            <person name="Kono N."/>
            <person name="Nakamura H."/>
            <person name="Mori M."/>
            <person name="Yoshida Y."/>
            <person name="Ohtoshi R."/>
            <person name="Malay A.D."/>
            <person name="Moran D.A.P."/>
            <person name="Tomita M."/>
            <person name="Numata K."/>
            <person name="Arakawa K."/>
        </authorList>
    </citation>
    <scope>NUCLEOTIDE SEQUENCE</scope>
</reference>
<dbReference type="PANTHER" id="PTHR19303">
    <property type="entry name" value="TRANSPOSON"/>
    <property type="match status" value="1"/>
</dbReference>
<proteinExistence type="predicted"/>
<accession>A0A8X7CC33</accession>
<evidence type="ECO:0000259" key="1">
    <source>
        <dbReference type="Pfam" id="PF03184"/>
    </source>
</evidence>
<comment type="caution">
    <text evidence="2">The sequence shown here is derived from an EMBL/GenBank/DDBJ whole genome shotgun (WGS) entry which is preliminary data.</text>
</comment>
<dbReference type="GO" id="GO:0003677">
    <property type="term" value="F:DNA binding"/>
    <property type="evidence" value="ECO:0007669"/>
    <property type="project" value="TreeGrafter"/>
</dbReference>
<name>A0A8X7CC33_9ARAC</name>
<evidence type="ECO:0000313" key="3">
    <source>
        <dbReference type="Proteomes" id="UP000886998"/>
    </source>
</evidence>
<evidence type="ECO:0000313" key="2">
    <source>
        <dbReference type="EMBL" id="GFY59434.1"/>
    </source>
</evidence>